<evidence type="ECO:0000313" key="4">
    <source>
        <dbReference type="EMBL" id="RZC71140.1"/>
    </source>
</evidence>
<dbReference type="InterPro" id="IPR042470">
    <property type="entry name" value="RMI1_N_C_sf"/>
</dbReference>
<evidence type="ECO:0000256" key="1">
    <source>
        <dbReference type="ARBA" id="ARBA00006395"/>
    </source>
</evidence>
<dbReference type="Pfam" id="PF08585">
    <property type="entry name" value="RMI1_N_C"/>
    <property type="match status" value="1"/>
</dbReference>
<evidence type="ECO:0000259" key="3">
    <source>
        <dbReference type="Pfam" id="PF08585"/>
    </source>
</evidence>
<reference evidence="4 5" key="1">
    <citation type="journal article" date="2018" name="Science">
        <title>The opium poppy genome and morphinan production.</title>
        <authorList>
            <person name="Guo L."/>
            <person name="Winzer T."/>
            <person name="Yang X."/>
            <person name="Li Y."/>
            <person name="Ning Z."/>
            <person name="He Z."/>
            <person name="Teodor R."/>
            <person name="Lu Y."/>
            <person name="Bowser T.A."/>
            <person name="Graham I.A."/>
            <person name="Ye K."/>
        </authorList>
    </citation>
    <scope>NUCLEOTIDE SEQUENCE [LARGE SCALE GENOMIC DNA]</scope>
    <source>
        <strain evidence="5">cv. HN1</strain>
        <tissue evidence="4">Leaves</tissue>
    </source>
</reference>
<evidence type="ECO:0000256" key="2">
    <source>
        <dbReference type="ARBA" id="ARBA00018987"/>
    </source>
</evidence>
<dbReference type="PANTHER" id="PTHR14790:SF15">
    <property type="entry name" value="RECQ-MEDIATED GENOME INSTABILITY PROTEIN 1"/>
    <property type="match status" value="1"/>
</dbReference>
<keyword evidence="5" id="KW-1185">Reference proteome</keyword>
<feature type="domain" description="RecQ mediated genome instability protein 1 OB-fold" evidence="3">
    <location>
        <begin position="4"/>
        <end position="50"/>
    </location>
</feature>
<proteinExistence type="inferred from homology"/>
<organism evidence="4 5">
    <name type="scientific">Papaver somniferum</name>
    <name type="common">Opium poppy</name>
    <dbReference type="NCBI Taxonomy" id="3469"/>
    <lineage>
        <taxon>Eukaryota</taxon>
        <taxon>Viridiplantae</taxon>
        <taxon>Streptophyta</taxon>
        <taxon>Embryophyta</taxon>
        <taxon>Tracheophyta</taxon>
        <taxon>Spermatophyta</taxon>
        <taxon>Magnoliopsida</taxon>
        <taxon>Ranunculales</taxon>
        <taxon>Papaveraceae</taxon>
        <taxon>Papaveroideae</taxon>
        <taxon>Papaver</taxon>
    </lineage>
</organism>
<dbReference type="GO" id="GO:0000724">
    <property type="term" value="P:double-strand break repair via homologous recombination"/>
    <property type="evidence" value="ECO:0007669"/>
    <property type="project" value="TreeGrafter"/>
</dbReference>
<comment type="similarity">
    <text evidence="1">Belongs to the RMI1 family.</text>
</comment>
<dbReference type="STRING" id="3469.A0A4Y7KFL6"/>
<dbReference type="EMBL" id="CM010721">
    <property type="protein sequence ID" value="RZC71140.1"/>
    <property type="molecule type" value="Genomic_DNA"/>
</dbReference>
<evidence type="ECO:0000313" key="5">
    <source>
        <dbReference type="Proteomes" id="UP000316621"/>
    </source>
</evidence>
<dbReference type="Gramene" id="RZC71140">
    <property type="protein sequence ID" value="RZC71140"/>
    <property type="gene ID" value="C5167_034332"/>
</dbReference>
<gene>
    <name evidence="4" type="ORF">C5167_034332</name>
</gene>
<dbReference type="InterPro" id="IPR013894">
    <property type="entry name" value="RMI1_OB"/>
</dbReference>
<dbReference type="Proteomes" id="UP000316621">
    <property type="component" value="Chromosome 7"/>
</dbReference>
<dbReference type="GO" id="GO:0016604">
    <property type="term" value="C:nuclear body"/>
    <property type="evidence" value="ECO:0007669"/>
    <property type="project" value="TreeGrafter"/>
</dbReference>
<accession>A0A4Y7KFL6</accession>
<dbReference type="PANTHER" id="PTHR14790">
    <property type="entry name" value="RECQ-MEDIATED GENOME INSTABILITY PROTEIN 1 RMI1"/>
    <property type="match status" value="1"/>
</dbReference>
<name>A0A4Y7KFL6_PAPSO</name>
<dbReference type="GO" id="GO:0000712">
    <property type="term" value="P:resolution of meiotic recombination intermediates"/>
    <property type="evidence" value="ECO:0007669"/>
    <property type="project" value="TreeGrafter"/>
</dbReference>
<dbReference type="GO" id="GO:0031422">
    <property type="term" value="C:RecQ family helicase-topoisomerase III complex"/>
    <property type="evidence" value="ECO:0007669"/>
    <property type="project" value="TreeGrafter"/>
</dbReference>
<sequence>MCNWTGMEQRCIKDLQVASPVGLKVLIHNVNVRHGCLMLVPEGLKVLGGMEDLSVEEIDDATSVWRCKEPKEKEVSNAEADDEKAIRGLVSSIIYGKAVPLSDDEMKESDLESLIHSL</sequence>
<protein>
    <recommendedName>
        <fullName evidence="2">RecQ-mediated genome instability protein 1</fullName>
    </recommendedName>
</protein>
<dbReference type="AlphaFoldDB" id="A0A4Y7KFL6"/>
<dbReference type="Gene3D" id="2.40.50.770">
    <property type="entry name" value="RecQ-mediated genome instability protein Rmi1, C-terminal domain"/>
    <property type="match status" value="1"/>
</dbReference>